<dbReference type="PROSITE" id="PS50158">
    <property type="entry name" value="ZF_CCHC"/>
    <property type="match status" value="1"/>
</dbReference>
<accession>A0A6L2J9I8</accession>
<dbReference type="EMBL" id="BKCJ010000487">
    <property type="protein sequence ID" value="GEU33643.1"/>
    <property type="molecule type" value="Genomic_DNA"/>
</dbReference>
<keyword evidence="1" id="KW-0863">Zinc-finger</keyword>
<evidence type="ECO:0000259" key="3">
    <source>
        <dbReference type="PROSITE" id="PS50158"/>
    </source>
</evidence>
<name>A0A6L2J9I8_TANCI</name>
<dbReference type="GO" id="GO:0008270">
    <property type="term" value="F:zinc ion binding"/>
    <property type="evidence" value="ECO:0007669"/>
    <property type="project" value="UniProtKB-KW"/>
</dbReference>
<proteinExistence type="predicted"/>
<keyword evidence="1" id="KW-0479">Metal-binding</keyword>
<dbReference type="SUPFAM" id="SSF57756">
    <property type="entry name" value="Retrovirus zinc finger-like domains"/>
    <property type="match status" value="1"/>
</dbReference>
<evidence type="ECO:0000256" key="1">
    <source>
        <dbReference type="PROSITE-ProRule" id="PRU00047"/>
    </source>
</evidence>
<dbReference type="InterPro" id="IPR001878">
    <property type="entry name" value="Znf_CCHC"/>
</dbReference>
<dbReference type="Gene3D" id="4.10.60.10">
    <property type="entry name" value="Zinc finger, CCHC-type"/>
    <property type="match status" value="1"/>
</dbReference>
<gene>
    <name evidence="4" type="ORF">Tci_005621</name>
</gene>
<dbReference type="GO" id="GO:0003676">
    <property type="term" value="F:nucleic acid binding"/>
    <property type="evidence" value="ECO:0007669"/>
    <property type="project" value="InterPro"/>
</dbReference>
<evidence type="ECO:0000256" key="2">
    <source>
        <dbReference type="SAM" id="MobiDB-lite"/>
    </source>
</evidence>
<dbReference type="SMART" id="SM00343">
    <property type="entry name" value="ZnF_C2HC"/>
    <property type="match status" value="1"/>
</dbReference>
<feature type="region of interest" description="Disordered" evidence="2">
    <location>
        <begin position="463"/>
        <end position="487"/>
    </location>
</feature>
<dbReference type="AlphaFoldDB" id="A0A6L2J9I8"/>
<reference evidence="4" key="1">
    <citation type="journal article" date="2019" name="Sci. Rep.">
        <title>Draft genome of Tanacetum cinerariifolium, the natural source of mosquito coil.</title>
        <authorList>
            <person name="Yamashiro T."/>
            <person name="Shiraishi A."/>
            <person name="Satake H."/>
            <person name="Nakayama K."/>
        </authorList>
    </citation>
    <scope>NUCLEOTIDE SEQUENCE</scope>
</reference>
<comment type="caution">
    <text evidence="4">The sequence shown here is derived from an EMBL/GenBank/DDBJ whole genome shotgun (WGS) entry which is preliminary data.</text>
</comment>
<feature type="compositionally biased region" description="Polar residues" evidence="2">
    <location>
        <begin position="477"/>
        <end position="487"/>
    </location>
</feature>
<protein>
    <recommendedName>
        <fullName evidence="3">CCHC-type domain-containing protein</fullName>
    </recommendedName>
</protein>
<sequence>MKSLSPHVVAAAKLPILNPNEFYLWKMIIEQYFLITDYSLWEVILNGDSPTPTRVVDGVVQIYEAEVKSSSSTSHTTQNIAFVSSQNTDSTNESVSDVLSVSAASTKPPASILPNVDNLSDVIIYSFFAKMDLKWQMAMLTMRARRFLQRIGRNLGANGTTFIGFDMFKVECYNCHRRGHFARECISPRDTRNKDSQRRTVLVEYIKYLQQQEELIFVTIKHVPVSQAENLNLSLEAIDVLWMIQTSLWKNTSDSKKKQLKDKIDHLIGKLPLGGARRRMTWRQFILALGLHSEEEMAEPGFGAYWSGNERVVPDKGDLRDYWIEISSDGDFLGSAPSYVHIGDPVRRLCHKMIACSIFGRGQGAKKVTGVDLFYLWTMDCRTANISHICLHIICFIMLRGGKVELVYLEVTSFGDWQLILVWLVPQPPPPALQPQTMSQRIDRLEEEAFDSTLVGSSRLSYERRVRPRTGDASTFVAPQTNDQPDP</sequence>
<feature type="domain" description="CCHC-type" evidence="3">
    <location>
        <begin position="172"/>
        <end position="185"/>
    </location>
</feature>
<evidence type="ECO:0000313" key="4">
    <source>
        <dbReference type="EMBL" id="GEU33643.1"/>
    </source>
</evidence>
<dbReference type="InterPro" id="IPR036875">
    <property type="entry name" value="Znf_CCHC_sf"/>
</dbReference>
<organism evidence="4">
    <name type="scientific">Tanacetum cinerariifolium</name>
    <name type="common">Dalmatian daisy</name>
    <name type="synonym">Chrysanthemum cinerariifolium</name>
    <dbReference type="NCBI Taxonomy" id="118510"/>
    <lineage>
        <taxon>Eukaryota</taxon>
        <taxon>Viridiplantae</taxon>
        <taxon>Streptophyta</taxon>
        <taxon>Embryophyta</taxon>
        <taxon>Tracheophyta</taxon>
        <taxon>Spermatophyta</taxon>
        <taxon>Magnoliopsida</taxon>
        <taxon>eudicotyledons</taxon>
        <taxon>Gunneridae</taxon>
        <taxon>Pentapetalae</taxon>
        <taxon>asterids</taxon>
        <taxon>campanulids</taxon>
        <taxon>Asterales</taxon>
        <taxon>Asteraceae</taxon>
        <taxon>Asteroideae</taxon>
        <taxon>Anthemideae</taxon>
        <taxon>Anthemidinae</taxon>
        <taxon>Tanacetum</taxon>
    </lineage>
</organism>
<keyword evidence="1" id="KW-0862">Zinc</keyword>